<evidence type="ECO:0000256" key="6">
    <source>
        <dbReference type="SAM" id="Phobius"/>
    </source>
</evidence>
<dbReference type="EMBL" id="ACNN01000014">
    <property type="protein sequence ID" value="EEN83061.1"/>
    <property type="molecule type" value="Genomic_DNA"/>
</dbReference>
<dbReference type="GO" id="GO:0005886">
    <property type="term" value="C:plasma membrane"/>
    <property type="evidence" value="ECO:0007669"/>
    <property type="project" value="UniProtKB-SubCell"/>
</dbReference>
<dbReference type="RefSeq" id="WP_004333009.1">
    <property type="nucleotide sequence ID" value="NZ_ACNN01000014.1"/>
</dbReference>
<keyword evidence="4 6" id="KW-1133">Transmembrane helix</keyword>
<accession>C3J9J3</accession>
<evidence type="ECO:0000313" key="8">
    <source>
        <dbReference type="EMBL" id="EEN83061.1"/>
    </source>
</evidence>
<dbReference type="STRING" id="553175.POREN0001_0744"/>
<evidence type="ECO:0000256" key="4">
    <source>
        <dbReference type="ARBA" id="ARBA00022989"/>
    </source>
</evidence>
<evidence type="ECO:0000256" key="2">
    <source>
        <dbReference type="ARBA" id="ARBA00022475"/>
    </source>
</evidence>
<dbReference type="PANTHER" id="PTHR42709">
    <property type="entry name" value="ALKALINE PHOSPHATASE LIKE PROTEIN"/>
    <property type="match status" value="1"/>
</dbReference>
<evidence type="ECO:0000256" key="1">
    <source>
        <dbReference type="ARBA" id="ARBA00004651"/>
    </source>
</evidence>
<dbReference type="GeneID" id="93365167"/>
<evidence type="ECO:0000256" key="3">
    <source>
        <dbReference type="ARBA" id="ARBA00022692"/>
    </source>
</evidence>
<keyword evidence="3 6" id="KW-0812">Transmembrane</keyword>
<gene>
    <name evidence="8" type="primary">dedA</name>
    <name evidence="8" type="ORF">POREN0001_0744</name>
</gene>
<dbReference type="Proteomes" id="UP000004295">
    <property type="component" value="Unassembled WGS sequence"/>
</dbReference>
<name>C3J9J3_POREA</name>
<keyword evidence="2" id="KW-1003">Cell membrane</keyword>
<evidence type="ECO:0000313" key="9">
    <source>
        <dbReference type="Proteomes" id="UP000004295"/>
    </source>
</evidence>
<comment type="subcellular location">
    <subcellularLocation>
        <location evidence="1">Cell membrane</location>
        <topology evidence="1">Multi-pass membrane protein</topology>
    </subcellularLocation>
</comment>
<dbReference type="PANTHER" id="PTHR42709:SF6">
    <property type="entry name" value="UNDECAPRENYL PHOSPHATE TRANSPORTER A"/>
    <property type="match status" value="1"/>
</dbReference>
<evidence type="ECO:0000256" key="5">
    <source>
        <dbReference type="ARBA" id="ARBA00023136"/>
    </source>
</evidence>
<dbReference type="InterPro" id="IPR032816">
    <property type="entry name" value="VTT_dom"/>
</dbReference>
<dbReference type="Pfam" id="PF09335">
    <property type="entry name" value="VTT_dom"/>
    <property type="match status" value="1"/>
</dbReference>
<feature type="transmembrane region" description="Helical" evidence="6">
    <location>
        <begin position="53"/>
        <end position="77"/>
    </location>
</feature>
<feature type="transmembrane region" description="Helical" evidence="6">
    <location>
        <begin position="185"/>
        <end position="206"/>
    </location>
</feature>
<evidence type="ECO:0000259" key="7">
    <source>
        <dbReference type="Pfam" id="PF09335"/>
    </source>
</evidence>
<keyword evidence="5 6" id="KW-0472">Membrane</keyword>
<feature type="transmembrane region" description="Helical" evidence="6">
    <location>
        <begin position="143"/>
        <end position="165"/>
    </location>
</feature>
<feature type="domain" description="VTT" evidence="7">
    <location>
        <begin position="32"/>
        <end position="163"/>
    </location>
</feature>
<proteinExistence type="predicted"/>
<dbReference type="eggNOG" id="COG0586">
    <property type="taxonomic scope" value="Bacteria"/>
</dbReference>
<keyword evidence="9" id="KW-1185">Reference proteome</keyword>
<dbReference type="AlphaFoldDB" id="C3J9J3"/>
<organism evidence="8 9">
    <name type="scientific">Porphyromonas endodontalis (strain ATCC 35406 / DSM 24491 / JCM 8526 / CCUG 16442 / BCRC 14492 / NCTC 13058 / HG 370)</name>
    <name type="common">Bacteroides endodontalis</name>
    <dbReference type="NCBI Taxonomy" id="553175"/>
    <lineage>
        <taxon>Bacteria</taxon>
        <taxon>Pseudomonadati</taxon>
        <taxon>Bacteroidota</taxon>
        <taxon>Bacteroidia</taxon>
        <taxon>Bacteroidales</taxon>
        <taxon>Porphyromonadaceae</taxon>
        <taxon>Porphyromonas</taxon>
    </lineage>
</organism>
<comment type="caution">
    <text evidence="8">The sequence shown here is derived from an EMBL/GenBank/DDBJ whole genome shotgun (WGS) entry which is preliminary data.</text>
</comment>
<sequence>MQDLSFIAWCLEHLNYGTIFLLMTIESSFIPFPSEVVVPPAGYLARAGELSSWGVVLASSLGAIAGALINYLLALWLGRPLVYRFVNSRLGHALLLSEAKLIKAEQYFDKRGAISTFIGRLLPGIRQLISIPAGLAKMPLATFLFYTLLGAGLWNTILFLMGYFLPSMVPGIDTKEQLVEQVTKYSHEIGFTLLSLVALVLAILILKHYLKRRKVPNN</sequence>
<dbReference type="InterPro" id="IPR051311">
    <property type="entry name" value="DedA_domain"/>
</dbReference>
<protein>
    <submittedName>
        <fullName evidence="8">SNARE-like domain protein</fullName>
    </submittedName>
</protein>
<reference evidence="8 9" key="1">
    <citation type="submission" date="2009-04" db="EMBL/GenBank/DDBJ databases">
        <authorList>
            <person name="Sebastian Y."/>
            <person name="Madupu R."/>
            <person name="Durkin A.S."/>
            <person name="Torralba M."/>
            <person name="Methe B."/>
            <person name="Sutton G.G."/>
            <person name="Strausberg R.L."/>
            <person name="Nelson K.E."/>
        </authorList>
    </citation>
    <scope>NUCLEOTIDE SEQUENCE [LARGE SCALE GENOMIC DNA]</scope>
    <source>
        <strain evidence="9">ATCC 35406 / BCRC 14492 / JCM 8526 / NCTC 13058 / HG 370</strain>
    </source>
</reference>